<sequence>MSAPNARRRLNDQTAVGLLLAGPAMLGLFLFILAPFLVALALAFTNLRLGSPLPLEFVGVKQFERIFTDPDFLRALSNNLLFASTVVPLQTALALGLALLLNRGLRGTVVFRTLFFMPVVFPMSLVAVVWVLIYAPGPEGMMNGFLDLVTLGAWEPRDFLRDPMLAMPALMLLSIWQGAGFQMVILLAGLQQIPEELYEAAALDGAGRWSQFRHVTLPQLRNSLVFVVLVTSILAFRLFDQVQIMTRGGPDGATTTVIYEAVQAVFTRQQVARASAMTVVFFLLVLALTWLQRRLARQEREIG</sequence>
<comment type="subcellular location">
    <subcellularLocation>
        <location evidence="1 7">Cell membrane</location>
        <topology evidence="1 7">Multi-pass membrane protein</topology>
    </subcellularLocation>
</comment>
<dbReference type="Gene3D" id="1.10.3720.10">
    <property type="entry name" value="MetI-like"/>
    <property type="match status" value="1"/>
</dbReference>
<keyword evidence="5 7" id="KW-1133">Transmembrane helix</keyword>
<dbReference type="Proteomes" id="UP000005459">
    <property type="component" value="Unassembled WGS sequence"/>
</dbReference>
<evidence type="ECO:0000256" key="6">
    <source>
        <dbReference type="ARBA" id="ARBA00023136"/>
    </source>
</evidence>
<evidence type="ECO:0000256" key="3">
    <source>
        <dbReference type="ARBA" id="ARBA00022475"/>
    </source>
</evidence>
<dbReference type="InterPro" id="IPR035906">
    <property type="entry name" value="MetI-like_sf"/>
</dbReference>
<evidence type="ECO:0000259" key="8">
    <source>
        <dbReference type="PROSITE" id="PS50928"/>
    </source>
</evidence>
<dbReference type="Pfam" id="PF00528">
    <property type="entry name" value="BPD_transp_1"/>
    <property type="match status" value="1"/>
</dbReference>
<reference evidence="9 10" key="1">
    <citation type="submission" date="2011-06" db="EMBL/GenBank/DDBJ databases">
        <title>The draft genome of Thiocapsa marina 5811.</title>
        <authorList>
            <consortium name="US DOE Joint Genome Institute (JGI-PGF)"/>
            <person name="Lucas S."/>
            <person name="Han J."/>
            <person name="Cheng J.-F."/>
            <person name="Goodwin L."/>
            <person name="Pitluck S."/>
            <person name="Peters L."/>
            <person name="Land M.L."/>
            <person name="Hauser L."/>
            <person name="Vogl K."/>
            <person name="Liu Z."/>
            <person name="Imhoff J."/>
            <person name="Thiel V."/>
            <person name="Frigaard N.-U."/>
            <person name="Bryant D."/>
            <person name="Woyke T.J."/>
        </authorList>
    </citation>
    <scope>NUCLEOTIDE SEQUENCE [LARGE SCALE GENOMIC DNA]</scope>
    <source>
        <strain evidence="9 10">5811</strain>
    </source>
</reference>
<name>F9UDZ7_9GAMM</name>
<dbReference type="PANTHER" id="PTHR30193:SF37">
    <property type="entry name" value="INNER MEMBRANE ABC TRANSPORTER PERMEASE PROTEIN YCJO"/>
    <property type="match status" value="1"/>
</dbReference>
<dbReference type="GO" id="GO:0005886">
    <property type="term" value="C:plasma membrane"/>
    <property type="evidence" value="ECO:0007669"/>
    <property type="project" value="UniProtKB-SubCell"/>
</dbReference>
<dbReference type="STRING" id="768671.ThimaDRAFT_3099"/>
<keyword evidence="2 7" id="KW-0813">Transport</keyword>
<dbReference type="eggNOG" id="COG1175">
    <property type="taxonomic scope" value="Bacteria"/>
</dbReference>
<feature type="transmembrane region" description="Helical" evidence="7">
    <location>
        <begin position="271"/>
        <end position="291"/>
    </location>
</feature>
<evidence type="ECO:0000313" key="10">
    <source>
        <dbReference type="Proteomes" id="UP000005459"/>
    </source>
</evidence>
<dbReference type="AlphaFoldDB" id="F9UDZ7"/>
<feature type="transmembrane region" description="Helical" evidence="7">
    <location>
        <begin position="80"/>
        <end position="101"/>
    </location>
</feature>
<dbReference type="EMBL" id="AFWV01000010">
    <property type="protein sequence ID" value="EGV17554.1"/>
    <property type="molecule type" value="Genomic_DNA"/>
</dbReference>
<keyword evidence="3" id="KW-1003">Cell membrane</keyword>
<evidence type="ECO:0000256" key="5">
    <source>
        <dbReference type="ARBA" id="ARBA00022989"/>
    </source>
</evidence>
<feature type="transmembrane region" description="Helical" evidence="7">
    <location>
        <begin position="165"/>
        <end position="188"/>
    </location>
</feature>
<evidence type="ECO:0000256" key="2">
    <source>
        <dbReference type="ARBA" id="ARBA00022448"/>
    </source>
</evidence>
<dbReference type="GO" id="GO:0055085">
    <property type="term" value="P:transmembrane transport"/>
    <property type="evidence" value="ECO:0007669"/>
    <property type="project" value="InterPro"/>
</dbReference>
<dbReference type="RefSeq" id="WP_007193971.1">
    <property type="nucleotide sequence ID" value="NZ_AFWV01000010.1"/>
</dbReference>
<accession>F9UDZ7</accession>
<dbReference type="PANTHER" id="PTHR30193">
    <property type="entry name" value="ABC TRANSPORTER PERMEASE PROTEIN"/>
    <property type="match status" value="1"/>
</dbReference>
<protein>
    <submittedName>
        <fullName evidence="9">ABC-type transporter, integral membrane subunit</fullName>
    </submittedName>
</protein>
<keyword evidence="10" id="KW-1185">Reference proteome</keyword>
<comment type="similarity">
    <text evidence="7">Belongs to the binding-protein-dependent transport system permease family.</text>
</comment>
<feature type="transmembrane region" description="Helical" evidence="7">
    <location>
        <begin position="113"/>
        <end position="135"/>
    </location>
</feature>
<dbReference type="CDD" id="cd06261">
    <property type="entry name" value="TM_PBP2"/>
    <property type="match status" value="1"/>
</dbReference>
<evidence type="ECO:0000313" key="9">
    <source>
        <dbReference type="EMBL" id="EGV17554.1"/>
    </source>
</evidence>
<evidence type="ECO:0000256" key="4">
    <source>
        <dbReference type="ARBA" id="ARBA00022692"/>
    </source>
</evidence>
<keyword evidence="6 7" id="KW-0472">Membrane</keyword>
<feature type="transmembrane region" description="Helical" evidence="7">
    <location>
        <begin position="16"/>
        <end position="44"/>
    </location>
</feature>
<organism evidence="9 10">
    <name type="scientific">Thiocapsa marina 5811</name>
    <dbReference type="NCBI Taxonomy" id="768671"/>
    <lineage>
        <taxon>Bacteria</taxon>
        <taxon>Pseudomonadati</taxon>
        <taxon>Pseudomonadota</taxon>
        <taxon>Gammaproteobacteria</taxon>
        <taxon>Chromatiales</taxon>
        <taxon>Chromatiaceae</taxon>
        <taxon>Thiocapsa</taxon>
    </lineage>
</organism>
<dbReference type="OrthoDB" id="9785347at2"/>
<gene>
    <name evidence="9" type="ORF">ThimaDRAFT_3099</name>
</gene>
<dbReference type="InterPro" id="IPR051393">
    <property type="entry name" value="ABC_transporter_permease"/>
</dbReference>
<dbReference type="InterPro" id="IPR000515">
    <property type="entry name" value="MetI-like"/>
</dbReference>
<feature type="domain" description="ABC transmembrane type-1" evidence="8">
    <location>
        <begin position="76"/>
        <end position="292"/>
    </location>
</feature>
<evidence type="ECO:0000256" key="1">
    <source>
        <dbReference type="ARBA" id="ARBA00004651"/>
    </source>
</evidence>
<dbReference type="PATRIC" id="fig|768671.3.peg.3279"/>
<keyword evidence="4 7" id="KW-0812">Transmembrane</keyword>
<feature type="transmembrane region" description="Helical" evidence="7">
    <location>
        <begin position="220"/>
        <end position="239"/>
    </location>
</feature>
<dbReference type="PROSITE" id="PS50928">
    <property type="entry name" value="ABC_TM1"/>
    <property type="match status" value="1"/>
</dbReference>
<dbReference type="SUPFAM" id="SSF161098">
    <property type="entry name" value="MetI-like"/>
    <property type="match status" value="1"/>
</dbReference>
<evidence type="ECO:0000256" key="7">
    <source>
        <dbReference type="RuleBase" id="RU363032"/>
    </source>
</evidence>
<proteinExistence type="inferred from homology"/>